<accession>A0A7J4JIE1</accession>
<feature type="compositionally biased region" description="Basic and acidic residues" evidence="1">
    <location>
        <begin position="176"/>
        <end position="193"/>
    </location>
</feature>
<evidence type="ECO:0000256" key="2">
    <source>
        <dbReference type="SAM" id="Phobius"/>
    </source>
</evidence>
<feature type="region of interest" description="Disordered" evidence="1">
    <location>
        <begin position="161"/>
        <end position="193"/>
    </location>
</feature>
<dbReference type="EMBL" id="DUGH01000050">
    <property type="protein sequence ID" value="HIH16175.1"/>
    <property type="molecule type" value="Genomic_DNA"/>
</dbReference>
<feature type="transmembrane region" description="Helical" evidence="2">
    <location>
        <begin position="6"/>
        <end position="37"/>
    </location>
</feature>
<proteinExistence type="predicted"/>
<gene>
    <name evidence="3" type="ORF">HA252_02110</name>
</gene>
<comment type="caution">
    <text evidence="3">The sequence shown here is derived from an EMBL/GenBank/DDBJ whole genome shotgun (WGS) entry which is preliminary data.</text>
</comment>
<evidence type="ECO:0000313" key="4">
    <source>
        <dbReference type="Proteomes" id="UP000564964"/>
    </source>
</evidence>
<evidence type="ECO:0000313" key="3">
    <source>
        <dbReference type="EMBL" id="HIH16175.1"/>
    </source>
</evidence>
<evidence type="ECO:0000256" key="1">
    <source>
        <dbReference type="SAM" id="MobiDB-lite"/>
    </source>
</evidence>
<organism evidence="3 4">
    <name type="scientific">Candidatus Iainarchaeum sp</name>
    <dbReference type="NCBI Taxonomy" id="3101447"/>
    <lineage>
        <taxon>Archaea</taxon>
        <taxon>Candidatus Iainarchaeota</taxon>
        <taxon>Candidatus Iainarchaeia</taxon>
        <taxon>Candidatus Iainarchaeales</taxon>
        <taxon>Candidatus Iainarchaeaceae</taxon>
        <taxon>Candidatus Iainarchaeum</taxon>
    </lineage>
</organism>
<sequence>MRPLHFSLIAFAIVVATYLDFLWVAALLGAVLAFGLLGTVLNRVGRTTGGLAHGLGEDVEREYAAFEGAHGSHPDPELLPDMVKAVGGKTAEYWWNRKQGATEMNPAQPYADDTHRNTSKYLGSRVITGSTRLMKWLVERVFHMGHVHGHEGELHKGVAAEAAAEAAAEGGGAGHGDAHGAHGGGHGEGHGSH</sequence>
<dbReference type="Proteomes" id="UP000564964">
    <property type="component" value="Unassembled WGS sequence"/>
</dbReference>
<keyword evidence="2" id="KW-0812">Transmembrane</keyword>
<dbReference type="AlphaFoldDB" id="A0A7J4JIE1"/>
<keyword evidence="2" id="KW-0472">Membrane</keyword>
<keyword evidence="2" id="KW-1133">Transmembrane helix</keyword>
<reference evidence="4" key="1">
    <citation type="journal article" date="2020" name="bioRxiv">
        <title>A rank-normalized archaeal taxonomy based on genome phylogeny resolves widespread incomplete and uneven classifications.</title>
        <authorList>
            <person name="Rinke C."/>
            <person name="Chuvochina M."/>
            <person name="Mussig A.J."/>
            <person name="Chaumeil P.-A."/>
            <person name="Waite D.W."/>
            <person name="Whitman W.B."/>
            <person name="Parks D.H."/>
            <person name="Hugenholtz P."/>
        </authorList>
    </citation>
    <scope>NUCLEOTIDE SEQUENCE [LARGE SCALE GENOMIC DNA]</scope>
</reference>
<protein>
    <submittedName>
        <fullName evidence="3">Uncharacterized protein</fullName>
    </submittedName>
</protein>
<name>A0A7J4JIE1_9ARCH</name>